<keyword evidence="2" id="KW-1185">Reference proteome</keyword>
<dbReference type="Proteomes" id="UP000016233">
    <property type="component" value="Chromosome"/>
</dbReference>
<dbReference type="InterPro" id="IPR058263">
    <property type="entry name" value="DUF7957"/>
</dbReference>
<dbReference type="Pfam" id="PF25857">
    <property type="entry name" value="DUF7957"/>
    <property type="match status" value="1"/>
</dbReference>
<gene>
    <name evidence="1" type="ORF">SIR_0195</name>
</gene>
<dbReference type="KEGG" id="sib:SIR_0195"/>
<sequence length="104" mass="12267">MKDYYHNNDLNLEFSVRQKIEIENLEIILLDIPYNDDTVDNIYGIHNQKILWRVQTRNDLSNKLPYEQMTIDTNANVIAATDFYGRRSFIDVKTGKIIKTDTVK</sequence>
<evidence type="ECO:0000313" key="1">
    <source>
        <dbReference type="EMBL" id="AGU75587.1"/>
    </source>
</evidence>
<name>T1ZDQ9_STRIT</name>
<dbReference type="EMBL" id="CP003857">
    <property type="protein sequence ID" value="AGU75587.1"/>
    <property type="molecule type" value="Genomic_DNA"/>
</dbReference>
<accession>T1ZDQ9</accession>
<dbReference type="AlphaFoldDB" id="T1ZDQ9"/>
<proteinExistence type="predicted"/>
<dbReference type="OrthoDB" id="2057846at2"/>
<dbReference type="PATRIC" id="fig|862967.3.peg.179"/>
<reference evidence="1 2" key="1">
    <citation type="journal article" date="2013" name="BMC Genomics">
        <title>Phylogenetic relationship and virulence inference of Streptococcus Anginosus Group: curated annotation and whole-genome comparative analysis support distinct species designation.</title>
        <authorList>
            <person name="Olson A.B."/>
            <person name="Kent H."/>
            <person name="Sibley C.D."/>
            <person name="Grinwis M.E."/>
            <person name="Mabon P."/>
            <person name="Ouellette C."/>
            <person name="Tyson S."/>
            <person name="Graham M."/>
            <person name="Tyler S.D."/>
            <person name="Van Domselaar G."/>
            <person name="Surette M.G."/>
            <person name="Corbett C.R."/>
        </authorList>
    </citation>
    <scope>NUCLEOTIDE SEQUENCE [LARGE SCALE GENOMIC DNA]</scope>
    <source>
        <strain evidence="1 2">B196</strain>
    </source>
</reference>
<evidence type="ECO:0000313" key="2">
    <source>
        <dbReference type="Proteomes" id="UP000016233"/>
    </source>
</evidence>
<dbReference type="HOGENOM" id="CLU_158566_1_0_9"/>
<protein>
    <submittedName>
        <fullName evidence="1">Uncharacterized protein</fullName>
    </submittedName>
</protein>
<organism evidence="1 2">
    <name type="scientific">Streptococcus intermedius B196</name>
    <dbReference type="NCBI Taxonomy" id="862967"/>
    <lineage>
        <taxon>Bacteria</taxon>
        <taxon>Bacillati</taxon>
        <taxon>Bacillota</taxon>
        <taxon>Bacilli</taxon>
        <taxon>Lactobacillales</taxon>
        <taxon>Streptococcaceae</taxon>
        <taxon>Streptococcus</taxon>
        <taxon>Streptococcus anginosus group</taxon>
    </lineage>
</organism>
<dbReference type="RefSeq" id="WP_020998248.1">
    <property type="nucleotide sequence ID" value="NC_022246.1"/>
</dbReference>